<dbReference type="SUPFAM" id="SSF53098">
    <property type="entry name" value="Ribonuclease H-like"/>
    <property type="match status" value="1"/>
</dbReference>
<keyword evidence="1" id="KW-0812">Transmembrane</keyword>
<dbReference type="InterPro" id="IPR012337">
    <property type="entry name" value="RNaseH-like_sf"/>
</dbReference>
<dbReference type="PANTHER" id="PTHR47723">
    <property type="entry name" value="OS05G0353850 PROTEIN"/>
    <property type="match status" value="1"/>
</dbReference>
<name>A0ABR2FG52_9ROSI</name>
<dbReference type="Pfam" id="PF13456">
    <property type="entry name" value="RVT_3"/>
    <property type="match status" value="1"/>
</dbReference>
<dbReference type="Gene3D" id="3.30.420.10">
    <property type="entry name" value="Ribonuclease H-like superfamily/Ribonuclease H"/>
    <property type="match status" value="1"/>
</dbReference>
<keyword evidence="1" id="KW-0472">Membrane</keyword>
<dbReference type="InterPro" id="IPR002156">
    <property type="entry name" value="RNaseH_domain"/>
</dbReference>
<keyword evidence="4" id="KW-1185">Reference proteome</keyword>
<dbReference type="InterPro" id="IPR036397">
    <property type="entry name" value="RNaseH_sf"/>
</dbReference>
<sequence>MGVCSILEVELWGIVEGLWLAWDACIRVVLLEVDNDHVARMVQDTTQISDIHGLMPTIRELVDRAWVVRVRHIRRSINMVVDGMAKLARSSFVSSLRDVGFATRVFSCLLQRLFLWFMMMYHPFWVLFSLFCGL</sequence>
<organism evidence="3 4">
    <name type="scientific">Hibiscus sabdariffa</name>
    <name type="common">roselle</name>
    <dbReference type="NCBI Taxonomy" id="183260"/>
    <lineage>
        <taxon>Eukaryota</taxon>
        <taxon>Viridiplantae</taxon>
        <taxon>Streptophyta</taxon>
        <taxon>Embryophyta</taxon>
        <taxon>Tracheophyta</taxon>
        <taxon>Spermatophyta</taxon>
        <taxon>Magnoliopsida</taxon>
        <taxon>eudicotyledons</taxon>
        <taxon>Gunneridae</taxon>
        <taxon>Pentapetalae</taxon>
        <taxon>rosids</taxon>
        <taxon>malvids</taxon>
        <taxon>Malvales</taxon>
        <taxon>Malvaceae</taxon>
        <taxon>Malvoideae</taxon>
        <taxon>Hibiscus</taxon>
    </lineage>
</organism>
<dbReference type="InterPro" id="IPR044730">
    <property type="entry name" value="RNase_H-like_dom_plant"/>
</dbReference>
<proteinExistence type="predicted"/>
<reference evidence="3 4" key="1">
    <citation type="journal article" date="2024" name="G3 (Bethesda)">
        <title>Genome assembly of Hibiscus sabdariffa L. provides insights into metabolisms of medicinal natural products.</title>
        <authorList>
            <person name="Kim T."/>
        </authorList>
    </citation>
    <scope>NUCLEOTIDE SEQUENCE [LARGE SCALE GENOMIC DNA]</scope>
    <source>
        <strain evidence="3">TK-2024</strain>
        <tissue evidence="3">Old leaves</tissue>
    </source>
</reference>
<gene>
    <name evidence="3" type="ORF">V6N12_070217</name>
</gene>
<feature type="transmembrane region" description="Helical" evidence="1">
    <location>
        <begin position="113"/>
        <end position="131"/>
    </location>
</feature>
<dbReference type="InterPro" id="IPR053151">
    <property type="entry name" value="RNase_H-like"/>
</dbReference>
<dbReference type="CDD" id="cd06222">
    <property type="entry name" value="RNase_H_like"/>
    <property type="match status" value="1"/>
</dbReference>
<comment type="caution">
    <text evidence="3">The sequence shown here is derived from an EMBL/GenBank/DDBJ whole genome shotgun (WGS) entry which is preliminary data.</text>
</comment>
<protein>
    <recommendedName>
        <fullName evidence="2">RNase H type-1 domain-containing protein</fullName>
    </recommendedName>
</protein>
<dbReference type="EMBL" id="JBBPBM010000006">
    <property type="protein sequence ID" value="KAK8579919.1"/>
    <property type="molecule type" value="Genomic_DNA"/>
</dbReference>
<evidence type="ECO:0000313" key="4">
    <source>
        <dbReference type="Proteomes" id="UP001472677"/>
    </source>
</evidence>
<evidence type="ECO:0000259" key="2">
    <source>
        <dbReference type="Pfam" id="PF13456"/>
    </source>
</evidence>
<evidence type="ECO:0000313" key="3">
    <source>
        <dbReference type="EMBL" id="KAK8579919.1"/>
    </source>
</evidence>
<dbReference type="Proteomes" id="UP001472677">
    <property type="component" value="Unassembled WGS sequence"/>
</dbReference>
<evidence type="ECO:0000256" key="1">
    <source>
        <dbReference type="SAM" id="Phobius"/>
    </source>
</evidence>
<keyword evidence="1" id="KW-1133">Transmembrane helix</keyword>
<accession>A0ABR2FG52</accession>
<dbReference type="PANTHER" id="PTHR47723:SF13">
    <property type="entry name" value="PUTATIVE-RELATED"/>
    <property type="match status" value="1"/>
</dbReference>
<feature type="domain" description="RNase H type-1" evidence="2">
    <location>
        <begin position="5"/>
        <end position="88"/>
    </location>
</feature>